<reference evidence="1" key="2">
    <citation type="journal article" date="2015" name="Fish Shellfish Immunol.">
        <title>Early steps in the European eel (Anguilla anguilla)-Vibrio vulnificus interaction in the gills: Role of the RtxA13 toxin.</title>
        <authorList>
            <person name="Callol A."/>
            <person name="Pajuelo D."/>
            <person name="Ebbesson L."/>
            <person name="Teles M."/>
            <person name="MacKenzie S."/>
            <person name="Amaro C."/>
        </authorList>
    </citation>
    <scope>NUCLEOTIDE SEQUENCE</scope>
</reference>
<evidence type="ECO:0000313" key="1">
    <source>
        <dbReference type="EMBL" id="JAH46497.1"/>
    </source>
</evidence>
<proteinExistence type="predicted"/>
<dbReference type="AlphaFoldDB" id="A0A0E9SZ08"/>
<dbReference type="EMBL" id="GBXM01062080">
    <property type="protein sequence ID" value="JAH46497.1"/>
    <property type="molecule type" value="Transcribed_RNA"/>
</dbReference>
<sequence length="32" mass="3782">MGIIPSHCFSSLHLDYPYGQYTYKQYNTVQIN</sequence>
<accession>A0A0E9SZ08</accession>
<organism evidence="1">
    <name type="scientific">Anguilla anguilla</name>
    <name type="common">European freshwater eel</name>
    <name type="synonym">Muraena anguilla</name>
    <dbReference type="NCBI Taxonomy" id="7936"/>
    <lineage>
        <taxon>Eukaryota</taxon>
        <taxon>Metazoa</taxon>
        <taxon>Chordata</taxon>
        <taxon>Craniata</taxon>
        <taxon>Vertebrata</taxon>
        <taxon>Euteleostomi</taxon>
        <taxon>Actinopterygii</taxon>
        <taxon>Neopterygii</taxon>
        <taxon>Teleostei</taxon>
        <taxon>Anguilliformes</taxon>
        <taxon>Anguillidae</taxon>
        <taxon>Anguilla</taxon>
    </lineage>
</organism>
<reference evidence="1" key="1">
    <citation type="submission" date="2014-11" db="EMBL/GenBank/DDBJ databases">
        <authorList>
            <person name="Amaro Gonzalez C."/>
        </authorList>
    </citation>
    <scope>NUCLEOTIDE SEQUENCE</scope>
</reference>
<protein>
    <submittedName>
        <fullName evidence="1">Uncharacterized protein</fullName>
    </submittedName>
</protein>
<name>A0A0E9SZ08_ANGAN</name>